<reference evidence="2" key="1">
    <citation type="submission" date="2018-01" db="EMBL/GenBank/DDBJ databases">
        <title>An insight into the sialome of Amazonian anophelines.</title>
        <authorList>
            <person name="Ribeiro J.M."/>
            <person name="Scarpassa V."/>
            <person name="Calvo E."/>
        </authorList>
    </citation>
    <scope>NUCLEOTIDE SEQUENCE</scope>
</reference>
<feature type="transmembrane region" description="Helical" evidence="1">
    <location>
        <begin position="12"/>
        <end position="30"/>
    </location>
</feature>
<keyword evidence="1" id="KW-1133">Transmembrane helix</keyword>
<evidence type="ECO:0000256" key="1">
    <source>
        <dbReference type="SAM" id="Phobius"/>
    </source>
</evidence>
<evidence type="ECO:0000313" key="2">
    <source>
        <dbReference type="EMBL" id="MBW74325.1"/>
    </source>
</evidence>
<sequence>MSLFNGSLDLLHRWWTLVLLSPILRVLLAYRKAQLFTLDVRSQDVQNAQLAIRQQNVTSIIQLQYYVVRCLAGSELKVDDTIDTELLQRLQPLILQVFPKLHRKPGRSHILRPLEAGRVKA</sequence>
<name>A0A2M4D9S7_ANODA</name>
<proteinExistence type="predicted"/>
<dbReference type="AlphaFoldDB" id="A0A2M4D9S7"/>
<protein>
    <submittedName>
        <fullName evidence="2">Putative secreted protein</fullName>
    </submittedName>
</protein>
<keyword evidence="1" id="KW-0472">Membrane</keyword>
<accession>A0A2M4D9S7</accession>
<keyword evidence="1" id="KW-0812">Transmembrane</keyword>
<organism evidence="2">
    <name type="scientific">Anopheles darlingi</name>
    <name type="common">Mosquito</name>
    <dbReference type="NCBI Taxonomy" id="43151"/>
    <lineage>
        <taxon>Eukaryota</taxon>
        <taxon>Metazoa</taxon>
        <taxon>Ecdysozoa</taxon>
        <taxon>Arthropoda</taxon>
        <taxon>Hexapoda</taxon>
        <taxon>Insecta</taxon>
        <taxon>Pterygota</taxon>
        <taxon>Neoptera</taxon>
        <taxon>Endopterygota</taxon>
        <taxon>Diptera</taxon>
        <taxon>Nematocera</taxon>
        <taxon>Culicoidea</taxon>
        <taxon>Culicidae</taxon>
        <taxon>Anophelinae</taxon>
        <taxon>Anopheles</taxon>
    </lineage>
</organism>
<dbReference type="EMBL" id="GGFL01010147">
    <property type="protein sequence ID" value="MBW74325.1"/>
    <property type="molecule type" value="Transcribed_RNA"/>
</dbReference>